<feature type="compositionally biased region" description="Basic residues" evidence="1">
    <location>
        <begin position="1"/>
        <end position="16"/>
    </location>
</feature>
<dbReference type="InterPro" id="IPR045142">
    <property type="entry name" value="BCAS3-like"/>
</dbReference>
<accession>A0A2G8SRC3</accession>
<dbReference type="SUPFAM" id="SSF50978">
    <property type="entry name" value="WD40 repeat-like"/>
    <property type="match status" value="1"/>
</dbReference>
<dbReference type="InterPro" id="IPR048382">
    <property type="entry name" value="BCAS3_WD40"/>
</dbReference>
<keyword evidence="4" id="KW-1185">Reference proteome</keyword>
<dbReference type="AlphaFoldDB" id="A0A2G8SRC3"/>
<feature type="compositionally biased region" description="Basic residues" evidence="1">
    <location>
        <begin position="936"/>
        <end position="945"/>
    </location>
</feature>
<feature type="region of interest" description="Disordered" evidence="1">
    <location>
        <begin position="1"/>
        <end position="127"/>
    </location>
</feature>
<feature type="compositionally biased region" description="Low complexity" evidence="1">
    <location>
        <begin position="966"/>
        <end position="1011"/>
    </location>
</feature>
<feature type="compositionally biased region" description="Basic and acidic residues" evidence="1">
    <location>
        <begin position="812"/>
        <end position="821"/>
    </location>
</feature>
<sequence>MPPRSKRNATSRRHHPAPQSQSSHPDSHSPPDLLSFEPEAPPQTTYGSMTPAVFDMEPPPSDPEVGRASALIWDGHDPSTLLRETPDYAKDVYGPGTSESDIDDGGPISPSTSPPGPSSFGNNFALADEPLPARSALSKIAIPVEDTTSDESSLSRSVGHIRSPVLARRSHSANDREPTPLEAFSRTIRNYVPSSIPIPSAAPSPPRVSRPVSFGSFLTTTQAAAVSPAARERDNDWKRRGSDAAASSPIADSHSHSRGGRGHRRPEPAGGGGEMMMPVFSLDDDIIPEDGPREDGRRVTRYPGVGDTERVLWAGWDVLADVADGNAEQAKTRSVLMLGYPNGLQLWDCSNLGSVSELLNLAGAQWGAVEFAGVLPDPLLASDDAFRPKRPLIGFSSRTAQGTDVLVYSLRTHEVVKRLSLIGFASFAASTQFITVCTSNPPALHIISSCTLATLYIIPSTSLVSFTFPSAQSASSPTKPNFNDVSSLDIDPHYSSSSSRALPPQPRPVYALSNRLLAYVSPLSRPDPGPSAPPGQAHTSVPVAAPEVPLKFGLGIGMSQADLGTAAVKIGGSVLSGMKTLGGIAFSAARAGVNAAVTGSGSGSGEQQQQQQQRGAPVHHHHKRSQSGSGSGPAANALGMLFSKSAPAGTASPHEHQYQHQYQTAADRRRRSLRVSSPVEGGFDPQATVTPGSLPPPPTSPVALAPAAGCNVTVVDLHPLLASSSSSAQPEPVAQFTFPRPQALSALKFSPDGTSLALCSKDGHAIRVLQLHPAPRALRQPPPERPPQDSRSRVSKERQLRRSSSEASSSEPAEHLAESTRHTYTFRRGRTSAVVESMEWAHDKLWFGMSTRKRTIHVFATNPLGGKPDGSSHLSGKVVNGRDLVSSSTELSPLVRVRLKSLSPDSAAIPCAFTFLRSSEATLPQSLLPPRPSISLRRRPRRPSRARSPSIPCPQRSARRARRTTRTCSCSTRTTGRWRSTAFSSTGPRRTRPSSPAPSRSWAGRASRFPA</sequence>
<dbReference type="GO" id="GO:0006914">
    <property type="term" value="P:autophagy"/>
    <property type="evidence" value="ECO:0007669"/>
    <property type="project" value="InterPro"/>
</dbReference>
<feature type="compositionally biased region" description="Low complexity" evidence="1">
    <location>
        <begin position="18"/>
        <end position="35"/>
    </location>
</feature>
<dbReference type="PANTHER" id="PTHR13268:SF0">
    <property type="entry name" value="BCAS3 MICROTUBULE ASSOCIATED CELL MIGRATION FACTOR"/>
    <property type="match status" value="1"/>
</dbReference>
<comment type="caution">
    <text evidence="3">The sequence shown here is derived from an EMBL/GenBank/DDBJ whole genome shotgun (WGS) entry which is preliminary data.</text>
</comment>
<dbReference type="GO" id="GO:0042594">
    <property type="term" value="P:response to starvation"/>
    <property type="evidence" value="ECO:0007669"/>
    <property type="project" value="TreeGrafter"/>
</dbReference>
<feature type="region of interest" description="Disordered" evidence="1">
    <location>
        <begin position="772"/>
        <end position="822"/>
    </location>
</feature>
<organism evidence="3 4">
    <name type="scientific">Ganoderma sinense ZZ0214-1</name>
    <dbReference type="NCBI Taxonomy" id="1077348"/>
    <lineage>
        <taxon>Eukaryota</taxon>
        <taxon>Fungi</taxon>
        <taxon>Dikarya</taxon>
        <taxon>Basidiomycota</taxon>
        <taxon>Agaricomycotina</taxon>
        <taxon>Agaricomycetes</taxon>
        <taxon>Polyporales</taxon>
        <taxon>Polyporaceae</taxon>
        <taxon>Ganoderma</taxon>
    </lineage>
</organism>
<evidence type="ECO:0000313" key="4">
    <source>
        <dbReference type="Proteomes" id="UP000230002"/>
    </source>
</evidence>
<evidence type="ECO:0000259" key="2">
    <source>
        <dbReference type="Pfam" id="PF21034"/>
    </source>
</evidence>
<feature type="region of interest" description="Disordered" evidence="1">
    <location>
        <begin position="596"/>
        <end position="697"/>
    </location>
</feature>
<feature type="domain" description="BCAS3 WD40" evidence="2">
    <location>
        <begin position="820"/>
        <end position="888"/>
    </location>
</feature>
<dbReference type="Pfam" id="PF21034">
    <property type="entry name" value="BCAS3_WD40"/>
    <property type="match status" value="1"/>
</dbReference>
<reference evidence="3 4" key="1">
    <citation type="journal article" date="2015" name="Sci. Rep.">
        <title>Chromosome-level genome map provides insights into diverse defense mechanisms in the medicinal fungus Ganoderma sinense.</title>
        <authorList>
            <person name="Zhu Y."/>
            <person name="Xu J."/>
            <person name="Sun C."/>
            <person name="Zhou S."/>
            <person name="Xu H."/>
            <person name="Nelson D.R."/>
            <person name="Qian J."/>
            <person name="Song J."/>
            <person name="Luo H."/>
            <person name="Xiang L."/>
            <person name="Li Y."/>
            <person name="Xu Z."/>
            <person name="Ji A."/>
            <person name="Wang L."/>
            <person name="Lu S."/>
            <person name="Hayward A."/>
            <person name="Sun W."/>
            <person name="Li X."/>
            <person name="Schwartz D.C."/>
            <person name="Wang Y."/>
            <person name="Chen S."/>
        </authorList>
    </citation>
    <scope>NUCLEOTIDE SEQUENCE [LARGE SCALE GENOMIC DNA]</scope>
    <source>
        <strain evidence="3 4">ZZ0214-1</strain>
    </source>
</reference>
<evidence type="ECO:0000313" key="3">
    <source>
        <dbReference type="EMBL" id="PIL36316.1"/>
    </source>
</evidence>
<feature type="compositionally biased region" description="Low complexity" evidence="1">
    <location>
        <begin position="243"/>
        <end position="252"/>
    </location>
</feature>
<name>A0A2G8SRC3_9APHY</name>
<dbReference type="PANTHER" id="PTHR13268">
    <property type="entry name" value="BREAST CARCINOMA AMPLIFIED SEQUENCE 3"/>
    <property type="match status" value="1"/>
</dbReference>
<dbReference type="OrthoDB" id="25778at2759"/>
<feature type="compositionally biased region" description="Basic and acidic residues" evidence="1">
    <location>
        <begin position="786"/>
        <end position="804"/>
    </location>
</feature>
<dbReference type="EMBL" id="AYKW01000001">
    <property type="protein sequence ID" value="PIL36316.1"/>
    <property type="molecule type" value="Genomic_DNA"/>
</dbReference>
<evidence type="ECO:0000256" key="1">
    <source>
        <dbReference type="SAM" id="MobiDB-lite"/>
    </source>
</evidence>
<dbReference type="Proteomes" id="UP000230002">
    <property type="component" value="Unassembled WGS sequence"/>
</dbReference>
<proteinExistence type="predicted"/>
<dbReference type="GO" id="GO:0005737">
    <property type="term" value="C:cytoplasm"/>
    <property type="evidence" value="ECO:0007669"/>
    <property type="project" value="TreeGrafter"/>
</dbReference>
<dbReference type="InterPro" id="IPR036322">
    <property type="entry name" value="WD40_repeat_dom_sf"/>
</dbReference>
<dbReference type="STRING" id="1077348.A0A2G8SRC3"/>
<feature type="region of interest" description="Disordered" evidence="1">
    <location>
        <begin position="223"/>
        <end position="277"/>
    </location>
</feature>
<feature type="region of interest" description="Disordered" evidence="1">
    <location>
        <begin position="924"/>
        <end position="1011"/>
    </location>
</feature>
<gene>
    <name evidence="3" type="ORF">GSI_00004</name>
</gene>
<feature type="compositionally biased region" description="Basic and acidic residues" evidence="1">
    <location>
        <begin position="230"/>
        <end position="242"/>
    </location>
</feature>
<protein>
    <recommendedName>
        <fullName evidence="2">BCAS3 WD40 domain-containing protein</fullName>
    </recommendedName>
</protein>